<keyword evidence="5 7" id="KW-0560">Oxidoreductase</keyword>
<dbReference type="InterPro" id="IPR017972">
    <property type="entry name" value="Cyt_P450_CS"/>
</dbReference>
<evidence type="ECO:0000256" key="7">
    <source>
        <dbReference type="RuleBase" id="RU000461"/>
    </source>
</evidence>
<dbReference type="InterPro" id="IPR036396">
    <property type="entry name" value="Cyt_P450_sf"/>
</dbReference>
<keyword evidence="4" id="KW-1133">Transmembrane helix</keyword>
<dbReference type="EMBL" id="JABTTQ020000009">
    <property type="protein sequence ID" value="KAK6150183.1"/>
    <property type="molecule type" value="Genomic_DNA"/>
</dbReference>
<keyword evidence="7" id="KW-0349">Heme</keyword>
<keyword evidence="9" id="KW-1185">Reference proteome</keyword>
<sequence>MEILAVAFSLTLIALTFIFITRRRADDGGAKLPPGTFGWPIIGETIEFLYGTPEKFVGDRMKKYSPEIFKTKILGEKTAVICGPNGHKFLFSNEQKYFTAFRPHPMQHLFRSYQTTAAPPPPADLTKTIRQPGFLKPEALARYLSKMDSIAQQQLQAHWAGKNVARVYPLAKTVTLTLACQFFLGINNPGRIARLVKYFDDVTLGMHSIMVNLPGTVFYRANKAAAEIRKELLSVIQEKKRAMADGGPMQDILAHLIVVTDPSGKSMGEAEIADKIMGLLTAGYSTVATTITFLMKYVGLNSEIYEKVRAEQMGIAASKKPGELLEWEDMAKMKYSWNVICETMRLVPPLQGTFREVLTEFNYAGYTIPKGWKVYWTVSTTNTNPKYFKDPEKFNPSRYDEGEAPPPYTYVPFGGGPRMCPGKEYARLAILAFVHNVVKKYKWEVLDPNEKVEGDMMPEPQKGLPIRLFHH</sequence>
<dbReference type="PROSITE" id="PS00086">
    <property type="entry name" value="CYTOCHROME_P450"/>
    <property type="match status" value="1"/>
</dbReference>
<dbReference type="SUPFAM" id="SSF48264">
    <property type="entry name" value="Cytochrome P450"/>
    <property type="match status" value="1"/>
</dbReference>
<evidence type="ECO:0008006" key="10">
    <source>
        <dbReference type="Google" id="ProtNLM"/>
    </source>
</evidence>
<keyword evidence="2" id="KW-0812">Transmembrane</keyword>
<evidence type="ECO:0000313" key="9">
    <source>
        <dbReference type="Proteomes" id="UP001318860"/>
    </source>
</evidence>
<organism evidence="8 9">
    <name type="scientific">Rehmannia glutinosa</name>
    <name type="common">Chinese foxglove</name>
    <dbReference type="NCBI Taxonomy" id="99300"/>
    <lineage>
        <taxon>Eukaryota</taxon>
        <taxon>Viridiplantae</taxon>
        <taxon>Streptophyta</taxon>
        <taxon>Embryophyta</taxon>
        <taxon>Tracheophyta</taxon>
        <taxon>Spermatophyta</taxon>
        <taxon>Magnoliopsida</taxon>
        <taxon>eudicotyledons</taxon>
        <taxon>Gunneridae</taxon>
        <taxon>Pentapetalae</taxon>
        <taxon>asterids</taxon>
        <taxon>lamiids</taxon>
        <taxon>Lamiales</taxon>
        <taxon>Orobanchaceae</taxon>
        <taxon>Rehmannieae</taxon>
        <taxon>Rehmannia</taxon>
    </lineage>
</organism>
<keyword evidence="7" id="KW-0503">Monooxygenase</keyword>
<dbReference type="PANTHER" id="PTHR24286">
    <property type="entry name" value="CYTOCHROME P450 26"/>
    <property type="match status" value="1"/>
</dbReference>
<dbReference type="PANTHER" id="PTHR24286:SF88">
    <property type="entry name" value="BETA-AMYRIN 28-OXIDASE-LIKE"/>
    <property type="match status" value="1"/>
</dbReference>
<comment type="caution">
    <text evidence="8">The sequence shown here is derived from an EMBL/GenBank/DDBJ whole genome shotgun (WGS) entry which is preliminary data.</text>
</comment>
<evidence type="ECO:0000256" key="1">
    <source>
        <dbReference type="ARBA" id="ARBA00004167"/>
    </source>
</evidence>
<dbReference type="InterPro" id="IPR002401">
    <property type="entry name" value="Cyt_P450_E_grp-I"/>
</dbReference>
<dbReference type="PRINTS" id="PR00385">
    <property type="entry name" value="P450"/>
</dbReference>
<accession>A0ABR0WTC3</accession>
<evidence type="ECO:0000256" key="4">
    <source>
        <dbReference type="ARBA" id="ARBA00022989"/>
    </source>
</evidence>
<keyword evidence="6 7" id="KW-0408">Iron</keyword>
<dbReference type="Pfam" id="PF00067">
    <property type="entry name" value="p450"/>
    <property type="match status" value="1"/>
</dbReference>
<dbReference type="Gene3D" id="1.10.630.10">
    <property type="entry name" value="Cytochrome P450"/>
    <property type="match status" value="1"/>
</dbReference>
<comment type="similarity">
    <text evidence="7">Belongs to the cytochrome P450 family.</text>
</comment>
<evidence type="ECO:0000256" key="2">
    <source>
        <dbReference type="ARBA" id="ARBA00022692"/>
    </source>
</evidence>
<dbReference type="Proteomes" id="UP001318860">
    <property type="component" value="Unassembled WGS sequence"/>
</dbReference>
<proteinExistence type="inferred from homology"/>
<name>A0ABR0WTC3_REHGL</name>
<evidence type="ECO:0000256" key="3">
    <source>
        <dbReference type="ARBA" id="ARBA00022723"/>
    </source>
</evidence>
<protein>
    <recommendedName>
        <fullName evidence="10">Beta-amyrin 28-oxidase</fullName>
    </recommendedName>
</protein>
<dbReference type="PRINTS" id="PR00463">
    <property type="entry name" value="EP450I"/>
</dbReference>
<comment type="subcellular location">
    <subcellularLocation>
        <location evidence="1">Membrane</location>
        <topology evidence="1">Single-pass membrane protein</topology>
    </subcellularLocation>
</comment>
<keyword evidence="4" id="KW-0472">Membrane</keyword>
<evidence type="ECO:0000313" key="8">
    <source>
        <dbReference type="EMBL" id="KAK6150183.1"/>
    </source>
</evidence>
<dbReference type="CDD" id="cd11043">
    <property type="entry name" value="CYP90-like"/>
    <property type="match status" value="1"/>
</dbReference>
<evidence type="ECO:0000256" key="5">
    <source>
        <dbReference type="ARBA" id="ARBA00023002"/>
    </source>
</evidence>
<dbReference type="InterPro" id="IPR001128">
    <property type="entry name" value="Cyt_P450"/>
</dbReference>
<keyword evidence="3 7" id="KW-0479">Metal-binding</keyword>
<gene>
    <name evidence="8" type="ORF">DH2020_017708</name>
</gene>
<reference evidence="8 9" key="1">
    <citation type="journal article" date="2021" name="Comput. Struct. Biotechnol. J.">
        <title>De novo genome assembly of the potent medicinal plant Rehmannia glutinosa using nanopore technology.</title>
        <authorList>
            <person name="Ma L."/>
            <person name="Dong C."/>
            <person name="Song C."/>
            <person name="Wang X."/>
            <person name="Zheng X."/>
            <person name="Niu Y."/>
            <person name="Chen S."/>
            <person name="Feng W."/>
        </authorList>
    </citation>
    <scope>NUCLEOTIDE SEQUENCE [LARGE SCALE GENOMIC DNA]</scope>
    <source>
        <strain evidence="8">DH-2019</strain>
    </source>
</reference>
<evidence type="ECO:0000256" key="6">
    <source>
        <dbReference type="ARBA" id="ARBA00023004"/>
    </source>
</evidence>